<dbReference type="Proteomes" id="UP000187486">
    <property type="component" value="Unassembled WGS sequence"/>
</dbReference>
<dbReference type="EMBL" id="MQUQ01000057">
    <property type="protein sequence ID" value="OLZ42777.1"/>
    <property type="molecule type" value="Genomic_DNA"/>
</dbReference>
<sequence length="67" mass="7219">MLNAGQRVTLTEMIADTTLRVARDTRRTVLSPGIYLALLSTVLSAPHPGHAEYALVVDEARYPASPA</sequence>
<organism evidence="1 2">
    <name type="scientific">Amycolatopsis coloradensis</name>
    <dbReference type="NCBI Taxonomy" id="76021"/>
    <lineage>
        <taxon>Bacteria</taxon>
        <taxon>Bacillati</taxon>
        <taxon>Actinomycetota</taxon>
        <taxon>Actinomycetes</taxon>
        <taxon>Pseudonocardiales</taxon>
        <taxon>Pseudonocardiaceae</taxon>
        <taxon>Amycolatopsis</taxon>
    </lineage>
</organism>
<name>A0A1R0KD09_9PSEU</name>
<dbReference type="AlphaFoldDB" id="A0A1R0KD09"/>
<comment type="caution">
    <text evidence="1">The sequence shown here is derived from an EMBL/GenBank/DDBJ whole genome shotgun (WGS) entry which is preliminary data.</text>
</comment>
<dbReference type="RefSeq" id="WP_143253467.1">
    <property type="nucleotide sequence ID" value="NZ_MQUQ01000057.1"/>
</dbReference>
<reference evidence="1 2" key="1">
    <citation type="submission" date="2016-01" db="EMBL/GenBank/DDBJ databases">
        <title>Amycolatopsis coloradensis genome sequencing and assembly.</title>
        <authorList>
            <person name="Mayilraj S."/>
        </authorList>
    </citation>
    <scope>NUCLEOTIDE SEQUENCE [LARGE SCALE GENOMIC DNA]</scope>
    <source>
        <strain evidence="1 2">DSM 44225</strain>
    </source>
</reference>
<protein>
    <submittedName>
        <fullName evidence="1">Uncharacterized protein</fullName>
    </submittedName>
</protein>
<feature type="non-terminal residue" evidence="1">
    <location>
        <position position="67"/>
    </location>
</feature>
<keyword evidence="2" id="KW-1185">Reference proteome</keyword>
<evidence type="ECO:0000313" key="2">
    <source>
        <dbReference type="Proteomes" id="UP000187486"/>
    </source>
</evidence>
<proteinExistence type="predicted"/>
<evidence type="ECO:0000313" key="1">
    <source>
        <dbReference type="EMBL" id="OLZ42777.1"/>
    </source>
</evidence>
<gene>
    <name evidence="1" type="ORF">BS329_41665</name>
</gene>
<accession>A0A1R0KD09</accession>